<dbReference type="RefSeq" id="XP_025429000.1">
    <property type="nucleotide sequence ID" value="XM_025577559.1"/>
</dbReference>
<dbReference type="Pfam" id="PF07859">
    <property type="entry name" value="Abhydrolase_3"/>
    <property type="match status" value="1"/>
</dbReference>
<dbReference type="PANTHER" id="PTHR48081">
    <property type="entry name" value="AB HYDROLASE SUPERFAMILY PROTEIN C4A8.06C"/>
    <property type="match status" value="1"/>
</dbReference>
<dbReference type="AlphaFoldDB" id="A0A318ZSH0"/>
<organism evidence="3 4">
    <name type="scientific">Aspergillus saccharolyticus JOP 1030-1</name>
    <dbReference type="NCBI Taxonomy" id="1450539"/>
    <lineage>
        <taxon>Eukaryota</taxon>
        <taxon>Fungi</taxon>
        <taxon>Dikarya</taxon>
        <taxon>Ascomycota</taxon>
        <taxon>Pezizomycotina</taxon>
        <taxon>Eurotiomycetes</taxon>
        <taxon>Eurotiomycetidae</taxon>
        <taxon>Eurotiales</taxon>
        <taxon>Aspergillaceae</taxon>
        <taxon>Aspergillus</taxon>
        <taxon>Aspergillus subgen. Circumdati</taxon>
    </lineage>
</organism>
<evidence type="ECO:0000256" key="1">
    <source>
        <dbReference type="ARBA" id="ARBA00022801"/>
    </source>
</evidence>
<sequence>MGLQGKSQTCAAKLLRGVGVAVMGSVKRSHPDEVARWPSRDEGRTIKVHIYRPPAESAQTPTPVLVNMCGSGFILDGHGTDDEYCRFIASHTSYTVVDLQYRLAPEHPFPAAFHDVEDAVRYIQQHPQQFDRARLALSGFSAGANLALAVSAVSDIPREAIHATVVFYPSCDLAEDFADKAAPDNSSRLKMPAGLSRFFHRCYFPASDEDADDPRISPAFAAPERFPDNLAAITAAQDPYAPEMERLAEAVDALPGRRVVLKRMEHCPHGWDKRAKEGTVGAEAKQEAYELVAQFLGSI</sequence>
<dbReference type="SUPFAM" id="SSF53474">
    <property type="entry name" value="alpha/beta-Hydrolases"/>
    <property type="match status" value="1"/>
</dbReference>
<feature type="domain" description="Alpha/beta hydrolase fold-3" evidence="2">
    <location>
        <begin position="66"/>
        <end position="271"/>
    </location>
</feature>
<dbReference type="EMBL" id="KZ821247">
    <property type="protein sequence ID" value="PYH43018.1"/>
    <property type="molecule type" value="Genomic_DNA"/>
</dbReference>
<dbReference type="Gene3D" id="3.40.50.1820">
    <property type="entry name" value="alpha/beta hydrolase"/>
    <property type="match status" value="1"/>
</dbReference>
<name>A0A318ZSH0_9EURO</name>
<dbReference type="OrthoDB" id="408631at2759"/>
<evidence type="ECO:0000259" key="2">
    <source>
        <dbReference type="Pfam" id="PF07859"/>
    </source>
</evidence>
<dbReference type="GO" id="GO:0016787">
    <property type="term" value="F:hydrolase activity"/>
    <property type="evidence" value="ECO:0007669"/>
    <property type="project" value="UniProtKB-KW"/>
</dbReference>
<dbReference type="InterPro" id="IPR029058">
    <property type="entry name" value="AB_hydrolase_fold"/>
</dbReference>
<gene>
    <name evidence="3" type="ORF">BP01DRAFT_384964</name>
</gene>
<evidence type="ECO:0000313" key="4">
    <source>
        <dbReference type="Proteomes" id="UP000248349"/>
    </source>
</evidence>
<dbReference type="GeneID" id="37078788"/>
<dbReference type="PANTHER" id="PTHR48081:SF8">
    <property type="entry name" value="ALPHA_BETA HYDROLASE FOLD-3 DOMAIN-CONTAINING PROTEIN-RELATED"/>
    <property type="match status" value="1"/>
</dbReference>
<proteinExistence type="predicted"/>
<dbReference type="STRING" id="1450539.A0A318ZSH0"/>
<dbReference type="InterPro" id="IPR050300">
    <property type="entry name" value="GDXG_lipolytic_enzyme"/>
</dbReference>
<dbReference type="InterPro" id="IPR013094">
    <property type="entry name" value="AB_hydrolase_3"/>
</dbReference>
<reference evidence="3 4" key="1">
    <citation type="submission" date="2016-12" db="EMBL/GenBank/DDBJ databases">
        <title>The genomes of Aspergillus section Nigri reveals drivers in fungal speciation.</title>
        <authorList>
            <consortium name="DOE Joint Genome Institute"/>
            <person name="Vesth T.C."/>
            <person name="Nybo J."/>
            <person name="Theobald S."/>
            <person name="Brandl J."/>
            <person name="Frisvad J.C."/>
            <person name="Nielsen K.F."/>
            <person name="Lyhne E.K."/>
            <person name="Kogle M.E."/>
            <person name="Kuo A."/>
            <person name="Riley R."/>
            <person name="Clum A."/>
            <person name="Nolan M."/>
            <person name="Lipzen A."/>
            <person name="Salamov A."/>
            <person name="Henrissat B."/>
            <person name="Wiebenga A."/>
            <person name="De Vries R.P."/>
            <person name="Grigoriev I.V."/>
            <person name="Mortensen U.H."/>
            <person name="Andersen M.R."/>
            <person name="Baker S.E."/>
        </authorList>
    </citation>
    <scope>NUCLEOTIDE SEQUENCE [LARGE SCALE GENOMIC DNA]</scope>
    <source>
        <strain evidence="3 4">JOP 1030-1</strain>
    </source>
</reference>
<accession>A0A318ZSH0</accession>
<keyword evidence="4" id="KW-1185">Reference proteome</keyword>
<protein>
    <submittedName>
        <fullName evidence="3">Putative esterase/lipase</fullName>
    </submittedName>
</protein>
<keyword evidence="1" id="KW-0378">Hydrolase</keyword>
<evidence type="ECO:0000313" key="3">
    <source>
        <dbReference type="EMBL" id="PYH43018.1"/>
    </source>
</evidence>
<dbReference type="Proteomes" id="UP000248349">
    <property type="component" value="Unassembled WGS sequence"/>
</dbReference>